<evidence type="ECO:0000313" key="15">
    <source>
        <dbReference type="EMBL" id="PLW19133.1"/>
    </source>
</evidence>
<evidence type="ECO:0000313" key="19">
    <source>
        <dbReference type="Proteomes" id="UP000235392"/>
    </source>
</evidence>
<evidence type="ECO:0000256" key="12">
    <source>
        <dbReference type="RuleBase" id="RU004504"/>
    </source>
</evidence>
<dbReference type="InterPro" id="IPR015422">
    <property type="entry name" value="PyrdxlP-dep_Trfase_small"/>
</dbReference>
<name>A0A2N5S5F2_9BASI</name>
<dbReference type="UniPathway" id="UPA00135">
    <property type="reaction ID" value="UER00197"/>
</dbReference>
<dbReference type="GO" id="GO:0006564">
    <property type="term" value="P:L-serine biosynthetic process"/>
    <property type="evidence" value="ECO:0007669"/>
    <property type="project" value="UniProtKB-KW"/>
</dbReference>
<evidence type="ECO:0000256" key="2">
    <source>
        <dbReference type="ARBA" id="ARBA00005099"/>
    </source>
</evidence>
<evidence type="ECO:0000256" key="11">
    <source>
        <dbReference type="ARBA" id="ARBA00049007"/>
    </source>
</evidence>
<proteinExistence type="inferred from homology"/>
<reference evidence="18 19" key="1">
    <citation type="submission" date="2017-11" db="EMBL/GenBank/DDBJ databases">
        <title>De novo assembly and phasing of dikaryotic genomes from two isolates of Puccinia coronata f. sp. avenae, the causal agent of oat crown rust.</title>
        <authorList>
            <person name="Miller M.E."/>
            <person name="Zhang Y."/>
            <person name="Omidvar V."/>
            <person name="Sperschneider J."/>
            <person name="Schwessinger B."/>
            <person name="Raley C."/>
            <person name="Palmer J.M."/>
            <person name="Garnica D."/>
            <person name="Upadhyaya N."/>
            <person name="Rathjen J."/>
            <person name="Taylor J.M."/>
            <person name="Park R.F."/>
            <person name="Dodds P.N."/>
            <person name="Hirsch C.D."/>
            <person name="Kianian S.F."/>
            <person name="Figueroa M."/>
        </authorList>
    </citation>
    <scope>NUCLEOTIDE SEQUENCE [LARGE SCALE GENOMIC DNA]</scope>
    <source>
        <strain evidence="14">12NC29</strain>
        <strain evidence="15">12SD80</strain>
    </source>
</reference>
<evidence type="ECO:0000256" key="10">
    <source>
        <dbReference type="ARBA" id="ARBA00047630"/>
    </source>
</evidence>
<dbReference type="GO" id="GO:0030170">
    <property type="term" value="F:pyridoxal phosphate binding"/>
    <property type="evidence" value="ECO:0007669"/>
    <property type="project" value="TreeGrafter"/>
</dbReference>
<dbReference type="Gene3D" id="3.40.640.10">
    <property type="entry name" value="Type I PLP-dependent aspartate aminotransferase-like (Major domain)"/>
    <property type="match status" value="1"/>
</dbReference>
<evidence type="ECO:0000313" key="18">
    <source>
        <dbReference type="Proteomes" id="UP000235388"/>
    </source>
</evidence>
<dbReference type="EC" id="2.6.1.52" evidence="4"/>
<dbReference type="InterPro" id="IPR022278">
    <property type="entry name" value="Pser_aminoTfrase"/>
</dbReference>
<dbReference type="PANTHER" id="PTHR43247:SF1">
    <property type="entry name" value="PHOSPHOSERINE AMINOTRANSFERASE"/>
    <property type="match status" value="1"/>
</dbReference>
<evidence type="ECO:0000256" key="1">
    <source>
        <dbReference type="ARBA" id="ARBA00001933"/>
    </source>
</evidence>
<keyword evidence="6" id="KW-0028">Amino-acid biosynthesis</keyword>
<dbReference type="EMBL" id="PGCJ01001158">
    <property type="protein sequence ID" value="PLW08487.1"/>
    <property type="molecule type" value="Genomic_DNA"/>
</dbReference>
<protein>
    <recommendedName>
        <fullName evidence="4">phosphoserine transaminase</fullName>
        <ecNumber evidence="4">2.6.1.52</ecNumber>
    </recommendedName>
</protein>
<dbReference type="NCBIfam" id="NF003764">
    <property type="entry name" value="PRK05355.1"/>
    <property type="match status" value="1"/>
</dbReference>
<dbReference type="HAMAP" id="MF_00160">
    <property type="entry name" value="SerC_aminotrans_5"/>
    <property type="match status" value="1"/>
</dbReference>
<gene>
    <name evidence="17" type="ORF">PCANC_03409</name>
    <name evidence="14" type="ORF">PCANC_22037</name>
    <name evidence="16" type="ORF">PCASD_02241</name>
    <name evidence="15" type="ORF">PCASD_14044</name>
</gene>
<dbReference type="GO" id="GO:0004648">
    <property type="term" value="F:O-phospho-L-serine:2-oxoglutarate aminotransferase activity"/>
    <property type="evidence" value="ECO:0007669"/>
    <property type="project" value="UniProtKB-EC"/>
</dbReference>
<dbReference type="SUPFAM" id="SSF53383">
    <property type="entry name" value="PLP-dependent transferases"/>
    <property type="match status" value="1"/>
</dbReference>
<evidence type="ECO:0000256" key="3">
    <source>
        <dbReference type="ARBA" id="ARBA00006904"/>
    </source>
</evidence>
<dbReference type="GO" id="GO:0005737">
    <property type="term" value="C:cytoplasm"/>
    <property type="evidence" value="ECO:0007669"/>
    <property type="project" value="TreeGrafter"/>
</dbReference>
<keyword evidence="8" id="KW-0663">Pyridoxal phosphate</keyword>
<evidence type="ECO:0000256" key="9">
    <source>
        <dbReference type="ARBA" id="ARBA00023299"/>
    </source>
</evidence>
<keyword evidence="18" id="KW-1185">Reference proteome</keyword>
<dbReference type="FunFam" id="3.90.1150.10:FF:000006">
    <property type="entry name" value="Phosphoserine aminotransferase"/>
    <property type="match status" value="1"/>
</dbReference>
<dbReference type="InterPro" id="IPR020578">
    <property type="entry name" value="Aminotrans_V_PyrdxlP_BS"/>
</dbReference>
<dbReference type="Proteomes" id="UP000235392">
    <property type="component" value="Unassembled WGS sequence"/>
</dbReference>
<dbReference type="OrthoDB" id="1703350at2759"/>
<dbReference type="PIRSF" id="PIRSF000525">
    <property type="entry name" value="SerC"/>
    <property type="match status" value="1"/>
</dbReference>
<evidence type="ECO:0000256" key="6">
    <source>
        <dbReference type="ARBA" id="ARBA00022605"/>
    </source>
</evidence>
<dbReference type="InterPro" id="IPR015421">
    <property type="entry name" value="PyrdxlP-dep_Trfase_major"/>
</dbReference>
<feature type="domain" description="Aminotransferase class V" evidence="13">
    <location>
        <begin position="12"/>
        <end position="403"/>
    </location>
</feature>
<dbReference type="Proteomes" id="UP000235388">
    <property type="component" value="Unassembled WGS sequence"/>
</dbReference>
<dbReference type="EMBL" id="PGCI01000015">
    <property type="protein sequence ID" value="PLW49617.1"/>
    <property type="molecule type" value="Genomic_DNA"/>
</dbReference>
<keyword evidence="9" id="KW-0718">Serine biosynthesis</keyword>
<evidence type="ECO:0000256" key="8">
    <source>
        <dbReference type="ARBA" id="ARBA00022898"/>
    </source>
</evidence>
<comment type="catalytic activity">
    <reaction evidence="10">
        <text>4-(phosphooxy)-L-threonine + 2-oxoglutarate = (R)-3-hydroxy-2-oxo-4-phosphooxybutanoate + L-glutamate</text>
        <dbReference type="Rhea" id="RHEA:16573"/>
        <dbReference type="ChEBI" id="CHEBI:16810"/>
        <dbReference type="ChEBI" id="CHEBI:29985"/>
        <dbReference type="ChEBI" id="CHEBI:58452"/>
        <dbReference type="ChEBI" id="CHEBI:58538"/>
        <dbReference type="EC" id="2.6.1.52"/>
    </reaction>
</comment>
<evidence type="ECO:0000259" key="13">
    <source>
        <dbReference type="Pfam" id="PF00266"/>
    </source>
</evidence>
<comment type="catalytic activity">
    <reaction evidence="11">
        <text>O-phospho-L-serine + 2-oxoglutarate = 3-phosphooxypyruvate + L-glutamate</text>
        <dbReference type="Rhea" id="RHEA:14329"/>
        <dbReference type="ChEBI" id="CHEBI:16810"/>
        <dbReference type="ChEBI" id="CHEBI:18110"/>
        <dbReference type="ChEBI" id="CHEBI:29985"/>
        <dbReference type="ChEBI" id="CHEBI:57524"/>
        <dbReference type="EC" id="2.6.1.52"/>
    </reaction>
</comment>
<organism evidence="14 18">
    <name type="scientific">Puccinia coronata f. sp. avenae</name>
    <dbReference type="NCBI Taxonomy" id="200324"/>
    <lineage>
        <taxon>Eukaryota</taxon>
        <taxon>Fungi</taxon>
        <taxon>Dikarya</taxon>
        <taxon>Basidiomycota</taxon>
        <taxon>Pucciniomycotina</taxon>
        <taxon>Pucciniomycetes</taxon>
        <taxon>Pucciniales</taxon>
        <taxon>Pucciniaceae</taxon>
        <taxon>Puccinia</taxon>
    </lineage>
</organism>
<dbReference type="PANTHER" id="PTHR43247">
    <property type="entry name" value="PHOSPHOSERINE AMINOTRANSFERASE"/>
    <property type="match status" value="1"/>
</dbReference>
<dbReference type="FunFam" id="3.40.640.10:FF:000010">
    <property type="entry name" value="Phosphoserine aminotransferase"/>
    <property type="match status" value="1"/>
</dbReference>
<evidence type="ECO:0000256" key="4">
    <source>
        <dbReference type="ARBA" id="ARBA00013030"/>
    </source>
</evidence>
<sequence length="419" mass="46095">MSRASGREQTINLGAGPCTLPTSVLEEASRGLLNYEGTGMGLVELSHRSKEFQSLNEETLSQLRTLLEVPSEFEILFMQGGGLTQFSCAVMNLVNHFRLAHKTPKSDQVVVDYLVTGSWSRKASQEASRLGCRVNVVADGREASDSGGSNKFVSIPPTDEWSLSNVDAPSTTPAFLYYCDNETVDGVEFGSAGFPVGQLPEAYREKVPLVADMSSNILSRRIPPKLWNHLGVVFAGAQKNLAPSGLTLVIVRKHLIQAQLDLAVPFGGFIVPDMLSYKTLAAHHSLYNTPPMFSIYVCNLVLKDLSQNKGGVETIEKINQEKSRLVYDLIDNSHGFFVNSVSRNVRSRINIVFNCPLGPELEELFIREADQAHGIKQIKGHRSVGGIRVSLYNAVSLDQVHALCRFMHEFHAQHTAPNN</sequence>
<accession>A0A2N5S5F2</accession>
<dbReference type="InterPro" id="IPR000192">
    <property type="entry name" value="Aminotrans_V_dom"/>
</dbReference>
<comment type="pathway">
    <text evidence="2">Amino-acid biosynthesis; L-serine biosynthesis; L-serine from 3-phospho-D-glycerate: step 2/3.</text>
</comment>
<comment type="caution">
    <text evidence="14">The sequence shown here is derived from an EMBL/GenBank/DDBJ whole genome shotgun (WGS) entry which is preliminary data.</text>
</comment>
<dbReference type="EMBL" id="PGCI01000720">
    <property type="protein sequence ID" value="PLW19133.1"/>
    <property type="molecule type" value="Genomic_DNA"/>
</dbReference>
<comment type="cofactor">
    <cofactor evidence="1 12">
        <name>pyridoxal 5'-phosphate</name>
        <dbReference type="ChEBI" id="CHEBI:597326"/>
    </cofactor>
</comment>
<evidence type="ECO:0000256" key="7">
    <source>
        <dbReference type="ARBA" id="ARBA00022679"/>
    </source>
</evidence>
<dbReference type="Gene3D" id="3.90.1150.10">
    <property type="entry name" value="Aspartate Aminotransferase, domain 1"/>
    <property type="match status" value="1"/>
</dbReference>
<dbReference type="Pfam" id="PF00266">
    <property type="entry name" value="Aminotran_5"/>
    <property type="match status" value="1"/>
</dbReference>
<dbReference type="STRING" id="200324.A0A2N5S5F2"/>
<comment type="similarity">
    <text evidence="3">Belongs to the class-V pyridoxal-phosphate-dependent aminotransferase family. SerC subfamily.</text>
</comment>
<evidence type="ECO:0000313" key="16">
    <source>
        <dbReference type="EMBL" id="PLW49617.1"/>
    </source>
</evidence>
<evidence type="ECO:0000313" key="14">
    <source>
        <dbReference type="EMBL" id="PLW08487.1"/>
    </source>
</evidence>
<dbReference type="AlphaFoldDB" id="A0A2N5S5F2"/>
<evidence type="ECO:0000256" key="5">
    <source>
        <dbReference type="ARBA" id="ARBA00022576"/>
    </source>
</evidence>
<dbReference type="EMBL" id="PGCJ01000021">
    <property type="protein sequence ID" value="PLW56362.1"/>
    <property type="molecule type" value="Genomic_DNA"/>
</dbReference>
<dbReference type="PROSITE" id="PS00595">
    <property type="entry name" value="AA_TRANSFER_CLASS_5"/>
    <property type="match status" value="1"/>
</dbReference>
<keyword evidence="7" id="KW-0808">Transferase</keyword>
<dbReference type="InterPro" id="IPR015424">
    <property type="entry name" value="PyrdxlP-dep_Trfase"/>
</dbReference>
<evidence type="ECO:0000313" key="17">
    <source>
        <dbReference type="EMBL" id="PLW56362.1"/>
    </source>
</evidence>
<keyword evidence="5" id="KW-0032">Aminotransferase</keyword>